<keyword evidence="2" id="KW-1185">Reference proteome</keyword>
<dbReference type="Proteomes" id="UP000006038">
    <property type="component" value="Chromosome 12"/>
</dbReference>
<dbReference type="EnsemblPlants" id="OB12G15190.1">
    <property type="protein sequence ID" value="OB12G15190.1"/>
    <property type="gene ID" value="OB12G15190"/>
</dbReference>
<accession>J3NC11</accession>
<evidence type="ECO:0000313" key="1">
    <source>
        <dbReference type="EnsemblPlants" id="OB12G15190.1"/>
    </source>
</evidence>
<dbReference type="AlphaFoldDB" id="J3NC11"/>
<protein>
    <submittedName>
        <fullName evidence="1">Uncharacterized protein</fullName>
    </submittedName>
</protein>
<dbReference type="HOGENOM" id="CLU_2910957_0_0_1"/>
<dbReference type="Gramene" id="OB12G15190.1">
    <property type="protein sequence ID" value="OB12G15190.1"/>
    <property type="gene ID" value="OB12G15190"/>
</dbReference>
<name>J3NC11_ORYBR</name>
<reference evidence="1" key="2">
    <citation type="submission" date="2013-04" db="UniProtKB">
        <authorList>
            <consortium name="EnsemblPlants"/>
        </authorList>
    </citation>
    <scope>IDENTIFICATION</scope>
</reference>
<evidence type="ECO:0000313" key="2">
    <source>
        <dbReference type="Proteomes" id="UP000006038"/>
    </source>
</evidence>
<reference evidence="1" key="1">
    <citation type="journal article" date="2013" name="Nat. Commun.">
        <title>Whole-genome sequencing of Oryza brachyantha reveals mechanisms underlying Oryza genome evolution.</title>
        <authorList>
            <person name="Chen J."/>
            <person name="Huang Q."/>
            <person name="Gao D."/>
            <person name="Wang J."/>
            <person name="Lang Y."/>
            <person name="Liu T."/>
            <person name="Li B."/>
            <person name="Bai Z."/>
            <person name="Luis Goicoechea J."/>
            <person name="Liang C."/>
            <person name="Chen C."/>
            <person name="Zhang W."/>
            <person name="Sun S."/>
            <person name="Liao Y."/>
            <person name="Zhang X."/>
            <person name="Yang L."/>
            <person name="Song C."/>
            <person name="Wang M."/>
            <person name="Shi J."/>
            <person name="Liu G."/>
            <person name="Liu J."/>
            <person name="Zhou H."/>
            <person name="Zhou W."/>
            <person name="Yu Q."/>
            <person name="An N."/>
            <person name="Chen Y."/>
            <person name="Cai Q."/>
            <person name="Wang B."/>
            <person name="Liu B."/>
            <person name="Min J."/>
            <person name="Huang Y."/>
            <person name="Wu H."/>
            <person name="Li Z."/>
            <person name="Zhang Y."/>
            <person name="Yin Y."/>
            <person name="Song W."/>
            <person name="Jiang J."/>
            <person name="Jackson S.A."/>
            <person name="Wing R.A."/>
            <person name="Wang J."/>
            <person name="Chen M."/>
        </authorList>
    </citation>
    <scope>NUCLEOTIDE SEQUENCE [LARGE SCALE GENOMIC DNA]</scope>
    <source>
        <strain evidence="1">cv. IRGC 101232</strain>
    </source>
</reference>
<organism evidence="1">
    <name type="scientific">Oryza brachyantha</name>
    <name type="common">malo sina</name>
    <dbReference type="NCBI Taxonomy" id="4533"/>
    <lineage>
        <taxon>Eukaryota</taxon>
        <taxon>Viridiplantae</taxon>
        <taxon>Streptophyta</taxon>
        <taxon>Embryophyta</taxon>
        <taxon>Tracheophyta</taxon>
        <taxon>Spermatophyta</taxon>
        <taxon>Magnoliopsida</taxon>
        <taxon>Liliopsida</taxon>
        <taxon>Poales</taxon>
        <taxon>Poaceae</taxon>
        <taxon>BOP clade</taxon>
        <taxon>Oryzoideae</taxon>
        <taxon>Oryzeae</taxon>
        <taxon>Oryzinae</taxon>
        <taxon>Oryza</taxon>
    </lineage>
</organism>
<sequence>YLYHFEFTPYLYSTLFKYIFYKYFGSDYEKYENENNTASPLSSLIRRTQKWRRRDSDGMERR</sequence>
<proteinExistence type="predicted"/>